<dbReference type="Proteomes" id="UP000002941">
    <property type="component" value="Unassembled WGS sequence"/>
</dbReference>
<dbReference type="AlphaFoldDB" id="J1HN68"/>
<keyword evidence="1" id="KW-1133">Transmembrane helix</keyword>
<sequence>MGFGQAYRYRESAGAIAYVVVLELVQIGSALLCLGLCRRWGEEVPRWVPVLGSRGINPKLPLMAGALGNALLYIIIFSVATLFPIALLQQPPGWTPAQGMSTTQTIIFALCYSPMLLWPIALTVALIGFRRRHRPRRA</sequence>
<organism evidence="2 3">
    <name type="scientific">Actinomyces massiliensis F0489</name>
    <dbReference type="NCBI Taxonomy" id="1125718"/>
    <lineage>
        <taxon>Bacteria</taxon>
        <taxon>Bacillati</taxon>
        <taxon>Actinomycetota</taxon>
        <taxon>Actinomycetes</taxon>
        <taxon>Actinomycetales</taxon>
        <taxon>Actinomycetaceae</taxon>
        <taxon>Actinomyces</taxon>
    </lineage>
</organism>
<keyword evidence="3" id="KW-1185">Reference proteome</keyword>
<dbReference type="EMBL" id="AKFT01000033">
    <property type="protein sequence ID" value="EJF47043.1"/>
    <property type="molecule type" value="Genomic_DNA"/>
</dbReference>
<feature type="transmembrane region" description="Helical" evidence="1">
    <location>
        <begin position="15"/>
        <end position="37"/>
    </location>
</feature>
<accession>J1HN68</accession>
<proteinExistence type="predicted"/>
<name>J1HN68_9ACTO</name>
<keyword evidence="1" id="KW-0472">Membrane</keyword>
<evidence type="ECO:0000313" key="2">
    <source>
        <dbReference type="EMBL" id="EJF47043.1"/>
    </source>
</evidence>
<protein>
    <submittedName>
        <fullName evidence="2">Uncharacterized protein</fullName>
    </submittedName>
</protein>
<evidence type="ECO:0000256" key="1">
    <source>
        <dbReference type="SAM" id="Phobius"/>
    </source>
</evidence>
<reference evidence="2 3" key="1">
    <citation type="submission" date="2012-05" db="EMBL/GenBank/DDBJ databases">
        <authorList>
            <person name="Harkins D.M."/>
            <person name="Madupu R."/>
            <person name="Durkin A.S."/>
            <person name="Torralba M."/>
            <person name="Methe B."/>
            <person name="Sutton G.G."/>
            <person name="Nelson K.E."/>
        </authorList>
    </citation>
    <scope>NUCLEOTIDE SEQUENCE [LARGE SCALE GENOMIC DNA]</scope>
    <source>
        <strain evidence="2 3">F0489</strain>
    </source>
</reference>
<evidence type="ECO:0000313" key="3">
    <source>
        <dbReference type="Proteomes" id="UP000002941"/>
    </source>
</evidence>
<dbReference type="RefSeq" id="WP_008730002.1">
    <property type="nucleotide sequence ID" value="NZ_AKFT01000033.1"/>
</dbReference>
<gene>
    <name evidence="2" type="ORF">HMPREF1318_0496</name>
</gene>
<comment type="caution">
    <text evidence="2">The sequence shown here is derived from an EMBL/GenBank/DDBJ whole genome shotgun (WGS) entry which is preliminary data.</text>
</comment>
<keyword evidence="1" id="KW-0812">Transmembrane</keyword>
<feature type="transmembrane region" description="Helical" evidence="1">
    <location>
        <begin position="62"/>
        <end position="86"/>
    </location>
</feature>
<dbReference type="OrthoDB" id="2717873at2"/>
<dbReference type="PATRIC" id="fig|1125718.3.peg.496"/>
<feature type="transmembrane region" description="Helical" evidence="1">
    <location>
        <begin position="106"/>
        <end position="129"/>
    </location>
</feature>
<dbReference type="eggNOG" id="ENOG5032XAM">
    <property type="taxonomic scope" value="Bacteria"/>
</dbReference>